<comment type="caution">
    <text evidence="4">The sequence shown here is derived from an EMBL/GenBank/DDBJ whole genome shotgun (WGS) entry which is preliminary data.</text>
</comment>
<dbReference type="EMBL" id="MCGN01000013">
    <property type="protein sequence ID" value="ORY89891.1"/>
    <property type="molecule type" value="Genomic_DNA"/>
</dbReference>
<dbReference type="PROSITE" id="PS50088">
    <property type="entry name" value="ANK_REPEAT"/>
    <property type="match status" value="2"/>
</dbReference>
<keyword evidence="5" id="KW-1185">Reference proteome</keyword>
<evidence type="ECO:0000256" key="1">
    <source>
        <dbReference type="ARBA" id="ARBA00022737"/>
    </source>
</evidence>
<feature type="repeat" description="ANK" evidence="3">
    <location>
        <begin position="244"/>
        <end position="276"/>
    </location>
</feature>
<evidence type="ECO:0000256" key="3">
    <source>
        <dbReference type="PROSITE-ProRule" id="PRU00023"/>
    </source>
</evidence>
<dbReference type="Pfam" id="PF12796">
    <property type="entry name" value="Ank_2"/>
    <property type="match status" value="2"/>
</dbReference>
<dbReference type="InterPro" id="IPR036770">
    <property type="entry name" value="Ankyrin_rpt-contain_sf"/>
</dbReference>
<keyword evidence="1" id="KW-0677">Repeat</keyword>
<evidence type="ECO:0000313" key="5">
    <source>
        <dbReference type="Proteomes" id="UP000242180"/>
    </source>
</evidence>
<feature type="repeat" description="ANK" evidence="3">
    <location>
        <begin position="214"/>
        <end position="246"/>
    </location>
</feature>
<accession>A0A1X2GZC5</accession>
<dbReference type="InParanoid" id="A0A1X2GZC5"/>
<dbReference type="Gene3D" id="1.25.40.20">
    <property type="entry name" value="Ankyrin repeat-containing domain"/>
    <property type="match status" value="1"/>
</dbReference>
<protein>
    <submittedName>
        <fullName evidence="4">Ankyrin repeat-containing domain protein</fullName>
    </submittedName>
</protein>
<dbReference type="OrthoDB" id="194358at2759"/>
<evidence type="ECO:0000256" key="2">
    <source>
        <dbReference type="ARBA" id="ARBA00023043"/>
    </source>
</evidence>
<gene>
    <name evidence="4" type="ORF">BCR43DRAFT_499658</name>
</gene>
<reference evidence="4 5" key="1">
    <citation type="submission" date="2016-07" db="EMBL/GenBank/DDBJ databases">
        <title>Pervasive Adenine N6-methylation of Active Genes in Fungi.</title>
        <authorList>
            <consortium name="DOE Joint Genome Institute"/>
            <person name="Mondo S.J."/>
            <person name="Dannebaum R.O."/>
            <person name="Kuo R.C."/>
            <person name="Labutti K."/>
            <person name="Haridas S."/>
            <person name="Kuo A."/>
            <person name="Salamov A."/>
            <person name="Ahrendt S.R."/>
            <person name="Lipzen A."/>
            <person name="Sullivan W."/>
            <person name="Andreopoulos W.B."/>
            <person name="Clum A."/>
            <person name="Lindquist E."/>
            <person name="Daum C."/>
            <person name="Ramamoorthy G.K."/>
            <person name="Gryganskyi A."/>
            <person name="Culley D."/>
            <person name="Magnuson J.K."/>
            <person name="James T.Y."/>
            <person name="O'Malley M.A."/>
            <person name="Stajich J.E."/>
            <person name="Spatafora J.W."/>
            <person name="Visel A."/>
            <person name="Grigoriev I.V."/>
        </authorList>
    </citation>
    <scope>NUCLEOTIDE SEQUENCE [LARGE SCALE GENOMIC DNA]</scope>
    <source>
        <strain evidence="4 5">NRRL 2496</strain>
    </source>
</reference>
<dbReference type="STRING" id="13706.A0A1X2GZC5"/>
<dbReference type="InterPro" id="IPR002110">
    <property type="entry name" value="Ankyrin_rpt"/>
</dbReference>
<organism evidence="4 5">
    <name type="scientific">Syncephalastrum racemosum</name>
    <name type="common">Filamentous fungus</name>
    <dbReference type="NCBI Taxonomy" id="13706"/>
    <lineage>
        <taxon>Eukaryota</taxon>
        <taxon>Fungi</taxon>
        <taxon>Fungi incertae sedis</taxon>
        <taxon>Mucoromycota</taxon>
        <taxon>Mucoromycotina</taxon>
        <taxon>Mucoromycetes</taxon>
        <taxon>Mucorales</taxon>
        <taxon>Syncephalastraceae</taxon>
        <taxon>Syncephalastrum</taxon>
    </lineage>
</organism>
<dbReference type="PROSITE" id="PS50297">
    <property type="entry name" value="ANK_REP_REGION"/>
    <property type="match status" value="1"/>
</dbReference>
<evidence type="ECO:0000313" key="4">
    <source>
        <dbReference type="EMBL" id="ORY89891.1"/>
    </source>
</evidence>
<dbReference type="SUPFAM" id="SSF48403">
    <property type="entry name" value="Ankyrin repeat"/>
    <property type="match status" value="1"/>
</dbReference>
<dbReference type="PANTHER" id="PTHR24173">
    <property type="entry name" value="ANKYRIN REPEAT CONTAINING"/>
    <property type="match status" value="1"/>
</dbReference>
<sequence>MPRKKRIRLTDLPAELLVRIFCLAQNPRLPTTCKIFWQLGESPWVRAHYLLERFGTWAALGERAMTCSIIAQSPDPRPIIEQLLVLGSHPRADGDYLLWKACSSQDVSLCTVLMDAIGPSEATVAHFLNVAAMQGATRIVDLLVERYGANVHEDRVMMVACSENQVAMVQHLVNTFGCDVHANRERHLRRACLHGHSELVKLLLSQENVDIHVYNDAALQNAAYKGYADVVGMLLDAGADATTNRNAPLKYAVATGNVHVAQRLLEAGADACCRDNWPIRHAARRRSTSDMVGLLLQHGADPDAMQGMPLREALRCSSIPSVELLLRHGADPASAGAIRGVCEAMLEHRQELVGIMAEAGTPLTHPYIDHRLKEARKRPPPIIIEW</sequence>
<dbReference type="AlphaFoldDB" id="A0A1X2GZC5"/>
<proteinExistence type="predicted"/>
<keyword evidence="2 3" id="KW-0040">ANK repeat</keyword>
<dbReference type="SMART" id="SM00248">
    <property type="entry name" value="ANK"/>
    <property type="match status" value="7"/>
</dbReference>
<dbReference type="OMA" id="HANRERH"/>
<dbReference type="PANTHER" id="PTHR24173:SF74">
    <property type="entry name" value="ANKYRIN REPEAT DOMAIN-CONTAINING PROTEIN 16"/>
    <property type="match status" value="1"/>
</dbReference>
<dbReference type="Proteomes" id="UP000242180">
    <property type="component" value="Unassembled WGS sequence"/>
</dbReference>
<name>A0A1X2GZC5_SYNRA</name>